<dbReference type="OrthoDB" id="2967208at2"/>
<keyword evidence="2" id="KW-0812">Transmembrane</keyword>
<dbReference type="SUPFAM" id="SSF110997">
    <property type="entry name" value="Sporulation related repeat"/>
    <property type="match status" value="1"/>
</dbReference>
<keyword evidence="2" id="KW-1133">Transmembrane helix</keyword>
<dbReference type="AlphaFoldDB" id="A0A433HHF4"/>
<keyword evidence="2" id="KW-0472">Membrane</keyword>
<evidence type="ECO:0000256" key="1">
    <source>
        <dbReference type="SAM" id="MobiDB-lite"/>
    </source>
</evidence>
<evidence type="ECO:0000256" key="2">
    <source>
        <dbReference type="SAM" id="Phobius"/>
    </source>
</evidence>
<accession>A0A433HHF4</accession>
<feature type="domain" description="SPOR" evidence="3">
    <location>
        <begin position="160"/>
        <end position="234"/>
    </location>
</feature>
<feature type="compositionally biased region" description="Basic and acidic residues" evidence="1">
    <location>
        <begin position="27"/>
        <end position="39"/>
    </location>
</feature>
<dbReference type="RefSeq" id="WP_126865541.1">
    <property type="nucleotide sequence ID" value="NZ_JAUSTX010000008.1"/>
</dbReference>
<feature type="region of interest" description="Disordered" evidence="1">
    <location>
        <begin position="1"/>
        <end position="54"/>
    </location>
</feature>
<proteinExistence type="predicted"/>
<dbReference type="EMBL" id="RYZZ01000020">
    <property type="protein sequence ID" value="RUQ27747.1"/>
    <property type="molecule type" value="Genomic_DNA"/>
</dbReference>
<sequence length="343" mass="36843">MKSKGACEMDKSKNQKGLTIKINGQEKSFEETKKDRFHPESQVAAASEKEKEESFDWMLPDEAATKGAIGPAPVKKGKAAIYSFGGKSKSKGQKDGTGVLKAFLIAIICAIILGTFLGFIILKTITSDDGTQASGENQNVASAPAEKPAATAESNKNTSLSPLKVYLVQGGVFSTESSASKIQKSIKQKGVPAEIFKLDGRFYIFLGSAGSLQESKELASYFQSNQLDAFWKEVSLSAAIKGDGKESKLLSDMSALYSTLAQSTSSLLLSPETAIDEKRLEKQLKTVNETAKGVSVKPLAALKKNVSSASELLNKYQTSKDPRQLLQAQDQLLAFLKGYQSMG</sequence>
<feature type="compositionally biased region" description="Polar residues" evidence="1">
    <location>
        <begin position="130"/>
        <end position="140"/>
    </location>
</feature>
<gene>
    <name evidence="4" type="ORF">ELQ35_14510</name>
</gene>
<name>A0A433HHF4_9BACI</name>
<protein>
    <recommendedName>
        <fullName evidence="3">SPOR domain-containing protein</fullName>
    </recommendedName>
</protein>
<dbReference type="Proteomes" id="UP000267430">
    <property type="component" value="Unassembled WGS sequence"/>
</dbReference>
<dbReference type="GO" id="GO:0042834">
    <property type="term" value="F:peptidoglycan binding"/>
    <property type="evidence" value="ECO:0007669"/>
    <property type="project" value="InterPro"/>
</dbReference>
<dbReference type="InterPro" id="IPR036680">
    <property type="entry name" value="SPOR-like_sf"/>
</dbReference>
<dbReference type="InterPro" id="IPR007730">
    <property type="entry name" value="SPOR-like_dom"/>
</dbReference>
<evidence type="ECO:0000259" key="3">
    <source>
        <dbReference type="PROSITE" id="PS51724"/>
    </source>
</evidence>
<feature type="compositionally biased region" description="Basic and acidic residues" evidence="1">
    <location>
        <begin position="1"/>
        <end position="13"/>
    </location>
</feature>
<keyword evidence="5" id="KW-1185">Reference proteome</keyword>
<evidence type="ECO:0000313" key="5">
    <source>
        <dbReference type="Proteomes" id="UP000267430"/>
    </source>
</evidence>
<feature type="transmembrane region" description="Helical" evidence="2">
    <location>
        <begin position="99"/>
        <end position="122"/>
    </location>
</feature>
<reference evidence="4 5" key="1">
    <citation type="submission" date="2018-12" db="EMBL/GenBank/DDBJ databases">
        <title>Bacillus chawlae sp. nov., Bacillus glennii sp. nov., and Bacillus saganii sp. nov. Isolated from the Vehicle Assembly Building at Kennedy Space Center where the Viking Spacecraft were Assembled.</title>
        <authorList>
            <person name="Seuylemezian A."/>
            <person name="Vaishampayan P."/>
        </authorList>
    </citation>
    <scope>NUCLEOTIDE SEQUENCE [LARGE SCALE GENOMIC DNA]</scope>
    <source>
        <strain evidence="4 5">L5</strain>
    </source>
</reference>
<comment type="caution">
    <text evidence="4">The sequence shown here is derived from an EMBL/GenBank/DDBJ whole genome shotgun (WGS) entry which is preliminary data.</text>
</comment>
<organism evidence="4 5">
    <name type="scientific">Peribacillus cavernae</name>
    <dbReference type="NCBI Taxonomy" id="1674310"/>
    <lineage>
        <taxon>Bacteria</taxon>
        <taxon>Bacillati</taxon>
        <taxon>Bacillota</taxon>
        <taxon>Bacilli</taxon>
        <taxon>Bacillales</taxon>
        <taxon>Bacillaceae</taxon>
        <taxon>Peribacillus</taxon>
    </lineage>
</organism>
<feature type="compositionally biased region" description="Low complexity" evidence="1">
    <location>
        <begin position="141"/>
        <end position="154"/>
    </location>
</feature>
<evidence type="ECO:0000313" key="4">
    <source>
        <dbReference type="EMBL" id="RUQ27747.1"/>
    </source>
</evidence>
<dbReference type="PROSITE" id="PS51724">
    <property type="entry name" value="SPOR"/>
    <property type="match status" value="1"/>
</dbReference>
<feature type="region of interest" description="Disordered" evidence="1">
    <location>
        <begin position="130"/>
        <end position="156"/>
    </location>
</feature>
<dbReference type="Gene3D" id="3.30.70.1070">
    <property type="entry name" value="Sporulation related repeat"/>
    <property type="match status" value="1"/>
</dbReference>